<dbReference type="WBParaSite" id="GPUH_0002474701-mRNA-1">
    <property type="protein sequence ID" value="GPUH_0002474701-mRNA-1"/>
    <property type="gene ID" value="GPUH_0002474701"/>
</dbReference>
<protein>
    <submittedName>
        <fullName evidence="5">Protein kinase domain-containing protein</fullName>
    </submittedName>
</protein>
<organism evidence="5">
    <name type="scientific">Gongylonema pulchrum</name>
    <dbReference type="NCBI Taxonomy" id="637853"/>
    <lineage>
        <taxon>Eukaryota</taxon>
        <taxon>Metazoa</taxon>
        <taxon>Ecdysozoa</taxon>
        <taxon>Nematoda</taxon>
        <taxon>Chromadorea</taxon>
        <taxon>Rhabditida</taxon>
        <taxon>Spirurina</taxon>
        <taxon>Spiruromorpha</taxon>
        <taxon>Spiruroidea</taxon>
        <taxon>Gongylonematidae</taxon>
        <taxon>Gongylonema</taxon>
    </lineage>
</organism>
<dbReference type="InterPro" id="IPR017441">
    <property type="entry name" value="Protein_kinase_ATP_BS"/>
</dbReference>
<name>A0A183EUS6_9BILA</name>
<evidence type="ECO:0000256" key="1">
    <source>
        <dbReference type="ARBA" id="ARBA00022741"/>
    </source>
</evidence>
<accession>A0A183EUS6</accession>
<keyword evidence="2 3" id="KW-0067">ATP-binding</keyword>
<proteinExistence type="predicted"/>
<dbReference type="AlphaFoldDB" id="A0A183EUS6"/>
<sequence>LRLKAILLQPWELKHDKVELQQKLGEGAFGEVFSGRLALTKRFFVSAAIKVLKCDAMTKEKVQEAMNEVRVIRNLRHENIVRFYGVANRQEPLMIVMELVKVRAE</sequence>
<feature type="domain" description="Protein kinase" evidence="4">
    <location>
        <begin position="18"/>
        <end position="105"/>
    </location>
</feature>
<dbReference type="SUPFAM" id="SSF56112">
    <property type="entry name" value="Protein kinase-like (PK-like)"/>
    <property type="match status" value="1"/>
</dbReference>
<dbReference type="InterPro" id="IPR050198">
    <property type="entry name" value="Non-receptor_tyrosine_kinases"/>
</dbReference>
<dbReference type="PROSITE" id="PS50011">
    <property type="entry name" value="PROTEIN_KINASE_DOM"/>
    <property type="match status" value="1"/>
</dbReference>
<dbReference type="Gene3D" id="3.30.200.20">
    <property type="entry name" value="Phosphorylase Kinase, domain 1"/>
    <property type="match status" value="1"/>
</dbReference>
<dbReference type="GO" id="GO:0004672">
    <property type="term" value="F:protein kinase activity"/>
    <property type="evidence" value="ECO:0007669"/>
    <property type="project" value="InterPro"/>
</dbReference>
<dbReference type="InterPro" id="IPR001245">
    <property type="entry name" value="Ser-Thr/Tyr_kinase_cat_dom"/>
</dbReference>
<evidence type="ECO:0000259" key="4">
    <source>
        <dbReference type="PROSITE" id="PS50011"/>
    </source>
</evidence>
<dbReference type="PROSITE" id="PS00107">
    <property type="entry name" value="PROTEIN_KINASE_ATP"/>
    <property type="match status" value="1"/>
</dbReference>
<feature type="binding site" evidence="3">
    <location>
        <position position="50"/>
    </location>
    <ligand>
        <name>ATP</name>
        <dbReference type="ChEBI" id="CHEBI:30616"/>
    </ligand>
</feature>
<dbReference type="PANTHER" id="PTHR24418">
    <property type="entry name" value="TYROSINE-PROTEIN KINASE"/>
    <property type="match status" value="1"/>
</dbReference>
<dbReference type="InterPro" id="IPR000719">
    <property type="entry name" value="Prot_kinase_dom"/>
</dbReference>
<dbReference type="FunFam" id="3.30.200.20:FF:000518">
    <property type="entry name" value="Tyrosine-protein kinase"/>
    <property type="match status" value="1"/>
</dbReference>
<evidence type="ECO:0000256" key="2">
    <source>
        <dbReference type="ARBA" id="ARBA00022840"/>
    </source>
</evidence>
<dbReference type="InterPro" id="IPR011009">
    <property type="entry name" value="Kinase-like_dom_sf"/>
</dbReference>
<evidence type="ECO:0000256" key="3">
    <source>
        <dbReference type="PROSITE-ProRule" id="PRU10141"/>
    </source>
</evidence>
<evidence type="ECO:0000313" key="5">
    <source>
        <dbReference type="WBParaSite" id="GPUH_0002474701-mRNA-1"/>
    </source>
</evidence>
<keyword evidence="1 3" id="KW-0547">Nucleotide-binding</keyword>
<dbReference type="GO" id="GO:0005524">
    <property type="term" value="F:ATP binding"/>
    <property type="evidence" value="ECO:0007669"/>
    <property type="project" value="UniProtKB-UniRule"/>
</dbReference>
<reference evidence="5" key="1">
    <citation type="submission" date="2016-06" db="UniProtKB">
        <authorList>
            <consortium name="WormBaseParasite"/>
        </authorList>
    </citation>
    <scope>IDENTIFICATION</scope>
</reference>
<dbReference type="Pfam" id="PF07714">
    <property type="entry name" value="PK_Tyr_Ser-Thr"/>
    <property type="match status" value="1"/>
</dbReference>